<name>A0A366FG77_9HYPH</name>
<protein>
    <submittedName>
        <fullName evidence="3">Defect-in-organelle-trafficking protein DotB</fullName>
    </submittedName>
</protein>
<dbReference type="InterPro" id="IPR027417">
    <property type="entry name" value="P-loop_NTPase"/>
</dbReference>
<dbReference type="Pfam" id="PF00437">
    <property type="entry name" value="T2SSE"/>
    <property type="match status" value="1"/>
</dbReference>
<dbReference type="Gene3D" id="3.30.450.90">
    <property type="match status" value="1"/>
</dbReference>
<dbReference type="PANTHER" id="PTHR30486:SF6">
    <property type="entry name" value="TYPE IV PILUS RETRACTATION ATPASE PILT"/>
    <property type="match status" value="1"/>
</dbReference>
<organism evidence="3 4">
    <name type="scientific">Roseiarcus fermentans</name>
    <dbReference type="NCBI Taxonomy" id="1473586"/>
    <lineage>
        <taxon>Bacteria</taxon>
        <taxon>Pseudomonadati</taxon>
        <taxon>Pseudomonadota</taxon>
        <taxon>Alphaproteobacteria</taxon>
        <taxon>Hyphomicrobiales</taxon>
        <taxon>Roseiarcaceae</taxon>
        <taxon>Roseiarcus</taxon>
    </lineage>
</organism>
<gene>
    <name evidence="3" type="ORF">DFR50_11285</name>
</gene>
<dbReference type="OrthoDB" id="9804785at2"/>
<evidence type="ECO:0000256" key="1">
    <source>
        <dbReference type="ARBA" id="ARBA00006611"/>
    </source>
</evidence>
<keyword evidence="4" id="KW-1185">Reference proteome</keyword>
<dbReference type="Gene3D" id="3.40.50.300">
    <property type="entry name" value="P-loop containing nucleotide triphosphate hydrolases"/>
    <property type="match status" value="1"/>
</dbReference>
<dbReference type="PANTHER" id="PTHR30486">
    <property type="entry name" value="TWITCHING MOTILITY PROTEIN PILT"/>
    <property type="match status" value="1"/>
</dbReference>
<sequence length="391" mass="42935">MLDVPSRALNSEIAADPYAWVDPGDRWVKEPRRLAPALDSFLAHAHRLGAEQVMFSTFQPASFRLWGVNRKVASRDPLDENDAGLIVNHLYGADGIARLQGGADINVMYQIGSPRKGTLRFRVNVTAITASRGAGAHVVIRPVRDLPQPLSSQHVEPEILAHYRMTRGMMIVSGATGSGKSTLIGAMTVEKLRDPDAHRNIIECAEPVEFLLDRVESPTSSIAQSEIPRNVKSFEEFMAGAMRRQPTDIIIGECRRPEHMIATIQAAISGHATATTIHAETVPLTMQRVASLLPPTQLKDAMTSCAQALRLVINQRLVPSRDGKWTPLREFLVCDAGYRRRLAGTKADDWPQITAEALETKGQSYAKAIDIALKDGRISEETAEAVRQEIG</sequence>
<dbReference type="Proteomes" id="UP000253529">
    <property type="component" value="Unassembled WGS sequence"/>
</dbReference>
<dbReference type="EMBL" id="QNRK01000012">
    <property type="protein sequence ID" value="RBP13116.1"/>
    <property type="molecule type" value="Genomic_DNA"/>
</dbReference>
<accession>A0A366FG77</accession>
<comment type="similarity">
    <text evidence="1">Belongs to the GSP E family.</text>
</comment>
<proteinExistence type="inferred from homology"/>
<feature type="domain" description="Bacterial type II secretion system protein E" evidence="2">
    <location>
        <begin position="135"/>
        <end position="319"/>
    </location>
</feature>
<dbReference type="InterPro" id="IPR050921">
    <property type="entry name" value="T4SS_GSP_E_ATPase"/>
</dbReference>
<evidence type="ECO:0000259" key="2">
    <source>
        <dbReference type="Pfam" id="PF00437"/>
    </source>
</evidence>
<evidence type="ECO:0000313" key="4">
    <source>
        <dbReference type="Proteomes" id="UP000253529"/>
    </source>
</evidence>
<dbReference type="AlphaFoldDB" id="A0A366FG77"/>
<reference evidence="3 4" key="1">
    <citation type="submission" date="2018-06" db="EMBL/GenBank/DDBJ databases">
        <title>Genomic Encyclopedia of Type Strains, Phase IV (KMG-IV): sequencing the most valuable type-strain genomes for metagenomic binning, comparative biology and taxonomic classification.</title>
        <authorList>
            <person name="Goeker M."/>
        </authorList>
    </citation>
    <scope>NUCLEOTIDE SEQUENCE [LARGE SCALE GENOMIC DNA]</scope>
    <source>
        <strain evidence="3 4">DSM 24875</strain>
    </source>
</reference>
<dbReference type="InterPro" id="IPR001482">
    <property type="entry name" value="T2SS/T4SS_dom"/>
</dbReference>
<evidence type="ECO:0000313" key="3">
    <source>
        <dbReference type="EMBL" id="RBP13116.1"/>
    </source>
</evidence>
<comment type="caution">
    <text evidence="3">The sequence shown here is derived from an EMBL/GenBank/DDBJ whole genome shotgun (WGS) entry which is preliminary data.</text>
</comment>
<dbReference type="RefSeq" id="WP_113889532.1">
    <property type="nucleotide sequence ID" value="NZ_QNRK01000012.1"/>
</dbReference>
<dbReference type="SUPFAM" id="SSF52540">
    <property type="entry name" value="P-loop containing nucleoside triphosphate hydrolases"/>
    <property type="match status" value="1"/>
</dbReference>
<dbReference type="GO" id="GO:0016887">
    <property type="term" value="F:ATP hydrolysis activity"/>
    <property type="evidence" value="ECO:0007669"/>
    <property type="project" value="InterPro"/>
</dbReference>